<dbReference type="InterPro" id="IPR006311">
    <property type="entry name" value="TAT_signal"/>
</dbReference>
<keyword evidence="8" id="KW-0460">Magnesium</keyword>
<evidence type="ECO:0000256" key="6">
    <source>
        <dbReference type="ARBA" id="ARBA00022723"/>
    </source>
</evidence>
<accession>A0A1J5RET1</accession>
<comment type="caution">
    <text evidence="11">The sequence shown here is derived from an EMBL/GenBank/DDBJ whole genome shotgun (WGS) entry which is preliminary data.</text>
</comment>
<organism evidence="11">
    <name type="scientific">mine drainage metagenome</name>
    <dbReference type="NCBI Taxonomy" id="410659"/>
    <lineage>
        <taxon>unclassified sequences</taxon>
        <taxon>metagenomes</taxon>
        <taxon>ecological metagenomes</taxon>
    </lineage>
</organism>
<keyword evidence="11" id="KW-0449">Lipoprotein</keyword>
<dbReference type="EMBL" id="MLJW01000182">
    <property type="protein sequence ID" value="OIQ94616.1"/>
    <property type="molecule type" value="Genomic_DNA"/>
</dbReference>
<evidence type="ECO:0000313" key="11">
    <source>
        <dbReference type="EMBL" id="OIQ94616.1"/>
    </source>
</evidence>
<dbReference type="SUPFAM" id="SSF143631">
    <property type="entry name" value="ApbE-like"/>
    <property type="match status" value="1"/>
</dbReference>
<comment type="cofactor">
    <cofactor evidence="1">
        <name>Mg(2+)</name>
        <dbReference type="ChEBI" id="CHEBI:18420"/>
    </cofactor>
</comment>
<keyword evidence="6" id="KW-0479">Metal-binding</keyword>
<dbReference type="AlphaFoldDB" id="A0A1J5RET1"/>
<evidence type="ECO:0000256" key="4">
    <source>
        <dbReference type="ARBA" id="ARBA00022630"/>
    </source>
</evidence>
<protein>
    <recommendedName>
        <fullName evidence="3">FAD:protein FMN transferase</fullName>
        <ecNumber evidence="2">2.7.1.180</ecNumber>
    </recommendedName>
    <alternativeName>
        <fullName evidence="9">Flavin transferase</fullName>
    </alternativeName>
</protein>
<sequence length="353" mass="36944">MDTLVSPRRRALVQALGAASLLSACGGSRASRVSPAAEFSGLTMGSAYTVKIAGAALSPALRAVARNAVGVALGAVDIAMSTFRPQSELSRFNAHASTSPFTLSPDTFSVFALAQQVSAATSGAFDVTVGPAVDAWGFGPGRRERIVEGPEVAALEHRVGWRKLRLDENAGTVAKLRPEVRADLSGIAKGYGVDKAAQALDALGIEHYLIDAGGEVRTRGRNPEGRPWQVAIEQPEAGARRPRYIVPLSGLAIATSGDYRIYFERDGRRYCHEIDPATGRPIDNRLASVSVVAATGALADAMGKLIVLGPERAYACATKQGIAAHFIVREAAGGLRDLVTPAFAALGGTPFRA</sequence>
<proteinExistence type="predicted"/>
<gene>
    <name evidence="11" type="primary">apbE_8</name>
    <name evidence="11" type="ORF">GALL_233720</name>
</gene>
<keyword evidence="5" id="KW-0808">Transferase</keyword>
<evidence type="ECO:0000256" key="3">
    <source>
        <dbReference type="ARBA" id="ARBA00016337"/>
    </source>
</evidence>
<keyword evidence="7" id="KW-0274">FAD</keyword>
<reference evidence="11" key="1">
    <citation type="submission" date="2016-10" db="EMBL/GenBank/DDBJ databases">
        <title>Sequence of Gallionella enrichment culture.</title>
        <authorList>
            <person name="Poehlein A."/>
            <person name="Muehling M."/>
            <person name="Daniel R."/>
        </authorList>
    </citation>
    <scope>NUCLEOTIDE SEQUENCE</scope>
</reference>
<dbReference type="EC" id="2.7.1.180" evidence="2"/>
<comment type="catalytic activity">
    <reaction evidence="10">
        <text>L-threonyl-[protein] + FAD = FMN-L-threonyl-[protein] + AMP + H(+)</text>
        <dbReference type="Rhea" id="RHEA:36847"/>
        <dbReference type="Rhea" id="RHEA-COMP:11060"/>
        <dbReference type="Rhea" id="RHEA-COMP:11061"/>
        <dbReference type="ChEBI" id="CHEBI:15378"/>
        <dbReference type="ChEBI" id="CHEBI:30013"/>
        <dbReference type="ChEBI" id="CHEBI:57692"/>
        <dbReference type="ChEBI" id="CHEBI:74257"/>
        <dbReference type="ChEBI" id="CHEBI:456215"/>
        <dbReference type="EC" id="2.7.1.180"/>
    </reaction>
</comment>
<evidence type="ECO:0000256" key="2">
    <source>
        <dbReference type="ARBA" id="ARBA00011955"/>
    </source>
</evidence>
<dbReference type="PROSITE" id="PS51318">
    <property type="entry name" value="TAT"/>
    <property type="match status" value="1"/>
</dbReference>
<dbReference type="PIRSF" id="PIRSF006268">
    <property type="entry name" value="ApbE"/>
    <property type="match status" value="1"/>
</dbReference>
<keyword evidence="4" id="KW-0285">Flavoprotein</keyword>
<evidence type="ECO:0000256" key="7">
    <source>
        <dbReference type="ARBA" id="ARBA00022827"/>
    </source>
</evidence>
<evidence type="ECO:0000256" key="8">
    <source>
        <dbReference type="ARBA" id="ARBA00022842"/>
    </source>
</evidence>
<dbReference type="PANTHER" id="PTHR30040:SF2">
    <property type="entry name" value="FAD:PROTEIN FMN TRANSFERASE"/>
    <property type="match status" value="1"/>
</dbReference>
<dbReference type="GO" id="GO:0016740">
    <property type="term" value="F:transferase activity"/>
    <property type="evidence" value="ECO:0007669"/>
    <property type="project" value="UniProtKB-KW"/>
</dbReference>
<evidence type="ECO:0000256" key="1">
    <source>
        <dbReference type="ARBA" id="ARBA00001946"/>
    </source>
</evidence>
<dbReference type="PANTHER" id="PTHR30040">
    <property type="entry name" value="THIAMINE BIOSYNTHESIS LIPOPROTEIN APBE"/>
    <property type="match status" value="1"/>
</dbReference>
<dbReference type="Gene3D" id="3.10.520.10">
    <property type="entry name" value="ApbE-like domains"/>
    <property type="match status" value="1"/>
</dbReference>
<dbReference type="Pfam" id="PF02424">
    <property type="entry name" value="ApbE"/>
    <property type="match status" value="1"/>
</dbReference>
<name>A0A1J5RET1_9ZZZZ</name>
<dbReference type="GO" id="GO:0046872">
    <property type="term" value="F:metal ion binding"/>
    <property type="evidence" value="ECO:0007669"/>
    <property type="project" value="UniProtKB-KW"/>
</dbReference>
<dbReference type="InterPro" id="IPR003374">
    <property type="entry name" value="ApbE-like_sf"/>
</dbReference>
<evidence type="ECO:0000256" key="9">
    <source>
        <dbReference type="ARBA" id="ARBA00031306"/>
    </source>
</evidence>
<evidence type="ECO:0000256" key="5">
    <source>
        <dbReference type="ARBA" id="ARBA00022679"/>
    </source>
</evidence>
<dbReference type="InterPro" id="IPR024932">
    <property type="entry name" value="ApbE"/>
</dbReference>
<evidence type="ECO:0000256" key="10">
    <source>
        <dbReference type="ARBA" id="ARBA00048540"/>
    </source>
</evidence>